<proteinExistence type="predicted"/>
<evidence type="ECO:0000313" key="2">
    <source>
        <dbReference type="Proteomes" id="UP000055024"/>
    </source>
</evidence>
<dbReference type="AlphaFoldDB" id="A0A0V1G7R0"/>
<gene>
    <name evidence="1" type="ORF">T11_14159</name>
</gene>
<dbReference type="EMBL" id="JYDP01005167">
    <property type="protein sequence ID" value="KRY94346.1"/>
    <property type="molecule type" value="Genomic_DNA"/>
</dbReference>
<reference evidence="1 2" key="1">
    <citation type="submission" date="2015-01" db="EMBL/GenBank/DDBJ databases">
        <title>Evolution of Trichinella species and genotypes.</title>
        <authorList>
            <person name="Korhonen P.K."/>
            <person name="Edoardo P."/>
            <person name="Giuseppe L.R."/>
            <person name="Gasser R.B."/>
        </authorList>
    </citation>
    <scope>NUCLEOTIDE SEQUENCE [LARGE SCALE GENOMIC DNA]</scope>
    <source>
        <strain evidence="1">ISS1029</strain>
    </source>
</reference>
<organism evidence="1 2">
    <name type="scientific">Trichinella zimbabwensis</name>
    <dbReference type="NCBI Taxonomy" id="268475"/>
    <lineage>
        <taxon>Eukaryota</taxon>
        <taxon>Metazoa</taxon>
        <taxon>Ecdysozoa</taxon>
        <taxon>Nematoda</taxon>
        <taxon>Enoplea</taxon>
        <taxon>Dorylaimia</taxon>
        <taxon>Trichinellida</taxon>
        <taxon>Trichinellidae</taxon>
        <taxon>Trichinella</taxon>
    </lineage>
</organism>
<protein>
    <submittedName>
        <fullName evidence="1">Uncharacterized protein</fullName>
    </submittedName>
</protein>
<name>A0A0V1G7R0_9BILA</name>
<evidence type="ECO:0000313" key="1">
    <source>
        <dbReference type="EMBL" id="KRY94346.1"/>
    </source>
</evidence>
<dbReference type="Proteomes" id="UP000055024">
    <property type="component" value="Unassembled WGS sequence"/>
</dbReference>
<comment type="caution">
    <text evidence="1">The sequence shown here is derived from an EMBL/GenBank/DDBJ whole genome shotgun (WGS) entry which is preliminary data.</text>
</comment>
<accession>A0A0V1G7R0</accession>
<keyword evidence="2" id="KW-1185">Reference proteome</keyword>
<sequence>MSKMFPLLKCKHSGSVSRELQRACFPNGIVYDEYLQSPLIYRYLAKYHRKE</sequence>